<evidence type="ECO:0000256" key="1">
    <source>
        <dbReference type="SAM" id="MobiDB-lite"/>
    </source>
</evidence>
<accession>A0A1C7D9I5</accession>
<evidence type="ECO:0000313" key="2">
    <source>
        <dbReference type="EMBL" id="ANU08095.1"/>
    </source>
</evidence>
<dbReference type="AlphaFoldDB" id="A0A1C7D9I5"/>
<proteinExistence type="predicted"/>
<evidence type="ECO:0000313" key="3">
    <source>
        <dbReference type="Proteomes" id="UP000092698"/>
    </source>
</evidence>
<protein>
    <submittedName>
        <fullName evidence="2">Uncharacterized protein</fullName>
    </submittedName>
</protein>
<sequence>MNFLVLLGSAATLLVVLLTLQKFAPFFLDRLGGGSDAGGSSAAGGSYGEGGCGGGGD</sequence>
<organism evidence="2 3">
    <name type="scientific">Paraurantiacibacter namhicola</name>
    <dbReference type="NCBI Taxonomy" id="645517"/>
    <lineage>
        <taxon>Bacteria</taxon>
        <taxon>Pseudomonadati</taxon>
        <taxon>Pseudomonadota</taxon>
        <taxon>Alphaproteobacteria</taxon>
        <taxon>Sphingomonadales</taxon>
        <taxon>Erythrobacteraceae</taxon>
        <taxon>Paraurantiacibacter</taxon>
    </lineage>
</organism>
<gene>
    <name evidence="2" type="ORF">A6F65_01800</name>
</gene>
<dbReference type="EMBL" id="CP016545">
    <property type="protein sequence ID" value="ANU08095.1"/>
    <property type="molecule type" value="Genomic_DNA"/>
</dbReference>
<feature type="region of interest" description="Disordered" evidence="1">
    <location>
        <begin position="36"/>
        <end position="57"/>
    </location>
</feature>
<dbReference type="STRING" id="645517.A6F65_01800"/>
<dbReference type="KEGG" id="anh:A6F65_01800"/>
<keyword evidence="3" id="KW-1185">Reference proteome</keyword>
<dbReference type="Proteomes" id="UP000092698">
    <property type="component" value="Chromosome"/>
</dbReference>
<reference evidence="2 3" key="1">
    <citation type="submission" date="2016-07" db="EMBL/GenBank/DDBJ databases">
        <title>Complete genome sequence of Altererythrobacter namhicola JCM 16345T, containing esterase-encoding genes.</title>
        <authorList>
            <person name="Cheng H."/>
            <person name="Wu Y.-H."/>
            <person name="Jian S.-L."/>
            <person name="Huo Y.-Y."/>
            <person name="Wang C.-S."/>
            <person name="Xu X.-W."/>
        </authorList>
    </citation>
    <scope>NUCLEOTIDE SEQUENCE [LARGE SCALE GENOMIC DNA]</scope>
    <source>
        <strain evidence="2 3">JCM 16345</strain>
    </source>
</reference>
<name>A0A1C7D9I5_9SPHN</name>